<geneLocation type="plasmid" evidence="2">
    <name>pM7012</name>
</geneLocation>
<accession>V5YND9</accession>
<sequence>MNSPAQSDVGFDVLKELVRLRNKRDAFHKGDGTWTAEDECLATATFEKARRIVAGADLDAPADLISLHDDREPDGSIVVRAMCIGYEIAHIRLPAAAVNPDLEELLSRYWSLAYDEGESGESRGDEANEVLSAIRRAARTPVAASEKTTQFPQAAAEPQGPAPSLTSPLTPYGMLVRALRIVAGKTLMDMAKHVRLRPAELSALEFGRKPLTDAVLFDTARFFSHAGIDGTITALRSASRSGGASLAGDPVREDRSSARTHASRPGASGSDVELAALLELAAKAAQLRPYLAKPWQFLPERGLLVHVEVNGAGDADGYWWNPLRNDGDRYLLAKTVGINIDFSDCCAWKRLPDGHLIQEFWGGEHGDEPHAVVRAAAEVGKSIWSSHQPHWRQD</sequence>
<reference evidence="2" key="2">
    <citation type="submission" date="2024-06" db="EMBL/GenBank/DDBJ databases">
        <authorList>
            <person name="Sakai Y."/>
            <person name="Fujii T."/>
        </authorList>
    </citation>
    <scope>NUCLEOTIDE SEQUENCE</scope>
    <source>
        <strain evidence="2">M701</strain>
        <plasmid evidence="2">pM7012</plasmid>
    </source>
</reference>
<dbReference type="EMBL" id="AB853026">
    <property type="protein sequence ID" value="BAO18833.1"/>
    <property type="molecule type" value="Genomic_DNA"/>
</dbReference>
<feature type="compositionally biased region" description="Low complexity" evidence="1">
    <location>
        <begin position="150"/>
        <end position="163"/>
    </location>
</feature>
<name>V5YND9_9BURK</name>
<keyword evidence="2" id="KW-0614">Plasmid</keyword>
<feature type="compositionally biased region" description="Low complexity" evidence="1">
    <location>
        <begin position="239"/>
        <end position="248"/>
    </location>
</feature>
<evidence type="ECO:0000256" key="1">
    <source>
        <dbReference type="SAM" id="MobiDB-lite"/>
    </source>
</evidence>
<feature type="region of interest" description="Disordered" evidence="1">
    <location>
        <begin position="141"/>
        <end position="167"/>
    </location>
</feature>
<protein>
    <submittedName>
        <fullName evidence="2">Uncharacterized protein</fullName>
    </submittedName>
</protein>
<dbReference type="RefSeq" id="WP_023842376.1">
    <property type="nucleotide sequence ID" value="NC_022995.1"/>
</dbReference>
<feature type="region of interest" description="Disordered" evidence="1">
    <location>
        <begin position="239"/>
        <end position="268"/>
    </location>
</feature>
<dbReference type="AlphaFoldDB" id="V5YND9"/>
<reference evidence="2" key="1">
    <citation type="journal article" date="2014" name="Microbiology">
        <title>A 2,4-dichlorophenoxyacetic acid degradation plasmid pM7012 discloses distribution of an unclassified megaplasmid group across bacterial species.</title>
        <authorList>
            <person name="Sakai Y."/>
            <person name="Ogawa N."/>
            <person name="Shimomura Y."/>
            <person name="Fujii T."/>
        </authorList>
    </citation>
    <scope>NUCLEOTIDE SEQUENCE</scope>
    <source>
        <strain evidence="2">M701</strain>
    </source>
</reference>
<proteinExistence type="predicted"/>
<organism evidence="2">
    <name type="scientific">Burkholderia sp. M701</name>
    <dbReference type="NCBI Taxonomy" id="326454"/>
    <lineage>
        <taxon>Bacteria</taxon>
        <taxon>Pseudomonadati</taxon>
        <taxon>Pseudomonadota</taxon>
        <taxon>Betaproteobacteria</taxon>
        <taxon>Burkholderiales</taxon>
        <taxon>Burkholderiaceae</taxon>
        <taxon>Burkholderia</taxon>
    </lineage>
</organism>
<evidence type="ECO:0000313" key="2">
    <source>
        <dbReference type="EMBL" id="BAO18833.1"/>
    </source>
</evidence>